<reference evidence="1 2" key="1">
    <citation type="journal article" date="2023" name="Nucleic Acids Res.">
        <title>The hologenome of Daphnia magna reveals possible DNA methylation and microbiome-mediated evolution of the host genome.</title>
        <authorList>
            <person name="Chaturvedi A."/>
            <person name="Li X."/>
            <person name="Dhandapani V."/>
            <person name="Marshall H."/>
            <person name="Kissane S."/>
            <person name="Cuenca-Cambronero M."/>
            <person name="Asole G."/>
            <person name="Calvet F."/>
            <person name="Ruiz-Romero M."/>
            <person name="Marangio P."/>
            <person name="Guigo R."/>
            <person name="Rago D."/>
            <person name="Mirbahai L."/>
            <person name="Eastwood N."/>
            <person name="Colbourne J.K."/>
            <person name="Zhou J."/>
            <person name="Mallon E."/>
            <person name="Orsini L."/>
        </authorList>
    </citation>
    <scope>NUCLEOTIDE SEQUENCE [LARGE SCALE GENOMIC DNA]</scope>
    <source>
        <strain evidence="1">LRV0_1</strain>
    </source>
</reference>
<name>A0ABQ9YV49_9CRUS</name>
<organism evidence="1 2">
    <name type="scientific">Daphnia magna</name>
    <dbReference type="NCBI Taxonomy" id="35525"/>
    <lineage>
        <taxon>Eukaryota</taxon>
        <taxon>Metazoa</taxon>
        <taxon>Ecdysozoa</taxon>
        <taxon>Arthropoda</taxon>
        <taxon>Crustacea</taxon>
        <taxon>Branchiopoda</taxon>
        <taxon>Diplostraca</taxon>
        <taxon>Cladocera</taxon>
        <taxon>Anomopoda</taxon>
        <taxon>Daphniidae</taxon>
        <taxon>Daphnia</taxon>
    </lineage>
</organism>
<protein>
    <submittedName>
        <fullName evidence="1">Uncharacterized protein</fullName>
    </submittedName>
</protein>
<comment type="caution">
    <text evidence="1">The sequence shown here is derived from an EMBL/GenBank/DDBJ whole genome shotgun (WGS) entry which is preliminary data.</text>
</comment>
<gene>
    <name evidence="1" type="ORF">OUZ56_006263</name>
</gene>
<keyword evidence="2" id="KW-1185">Reference proteome</keyword>
<accession>A0ABQ9YV49</accession>
<evidence type="ECO:0000313" key="2">
    <source>
        <dbReference type="Proteomes" id="UP001234178"/>
    </source>
</evidence>
<dbReference type="EMBL" id="JAOYFB010000001">
    <property type="protein sequence ID" value="KAK4004529.1"/>
    <property type="molecule type" value="Genomic_DNA"/>
</dbReference>
<evidence type="ECO:0000313" key="1">
    <source>
        <dbReference type="EMBL" id="KAK4004529.1"/>
    </source>
</evidence>
<dbReference type="Proteomes" id="UP001234178">
    <property type="component" value="Unassembled WGS sequence"/>
</dbReference>
<sequence>MIFKLNAQVFTYFALTSDQPLSKLSSLQQFSILAKNQTVVSGVICPRRTWKFWSLDPVLTISSPFSVADQHA</sequence>
<proteinExistence type="predicted"/>